<keyword evidence="3" id="KW-1185">Reference proteome</keyword>
<evidence type="ECO:0000313" key="2">
    <source>
        <dbReference type="EMBL" id="TPX57023.1"/>
    </source>
</evidence>
<evidence type="ECO:0000259" key="1">
    <source>
        <dbReference type="Pfam" id="PF03399"/>
    </source>
</evidence>
<dbReference type="Pfam" id="PF03399">
    <property type="entry name" value="SAC3_GANP"/>
    <property type="match status" value="1"/>
</dbReference>
<sequence length="297" mass="33676">MRDRVPTIEDEFDRLSLVSRDTSTADEKTSVKNRHVQQRFYSHIVAQFDELHKVPTSAQKAGHYDPVLAKLRKLREGITASSNYDAFAVQVYEYSADICLIARNFAELLKSLVGLTNTIYPAAGSTPLHRGAEFAAYMLLYLICYARGSSAQTYGNPRDVMNMYKTFPPWVQDHERVRLAMRVFRALRADLDFVELNALWNVGSTSERVFLECVWGPVQERTLQILSKAYFTFPMDDLLTLLGVRGNDLIRPVVASGRDDRVSKLLRGIVHPDTLEERVVDGVITFRKPRIKTAAAS</sequence>
<protein>
    <recommendedName>
        <fullName evidence="1">SAC3/GANP/THP3 conserved domain-containing protein</fullName>
    </recommendedName>
</protein>
<comment type="caution">
    <text evidence="2">The sequence shown here is derived from an EMBL/GenBank/DDBJ whole genome shotgun (WGS) entry which is preliminary data.</text>
</comment>
<gene>
    <name evidence="2" type="ORF">PhCBS80983_g04132</name>
</gene>
<dbReference type="AlphaFoldDB" id="A0A507DZ18"/>
<organism evidence="2 3">
    <name type="scientific">Powellomyces hirtus</name>
    <dbReference type="NCBI Taxonomy" id="109895"/>
    <lineage>
        <taxon>Eukaryota</taxon>
        <taxon>Fungi</taxon>
        <taxon>Fungi incertae sedis</taxon>
        <taxon>Chytridiomycota</taxon>
        <taxon>Chytridiomycota incertae sedis</taxon>
        <taxon>Chytridiomycetes</taxon>
        <taxon>Spizellomycetales</taxon>
        <taxon>Powellomycetaceae</taxon>
        <taxon>Powellomyces</taxon>
    </lineage>
</organism>
<dbReference type="PANTHER" id="PTHR39398:SF1">
    <property type="entry name" value="CSN8_PSMD8_EIF3K DOMAIN-CONTAINING PROTEIN"/>
    <property type="match status" value="1"/>
</dbReference>
<feature type="domain" description="SAC3/GANP/THP3 conserved" evidence="1">
    <location>
        <begin position="109"/>
        <end position="249"/>
    </location>
</feature>
<evidence type="ECO:0000313" key="3">
    <source>
        <dbReference type="Proteomes" id="UP000318582"/>
    </source>
</evidence>
<proteinExistence type="predicted"/>
<reference evidence="2 3" key="1">
    <citation type="journal article" date="2019" name="Sci. Rep.">
        <title>Comparative genomics of chytrid fungi reveal insights into the obligate biotrophic and pathogenic lifestyle of Synchytrium endobioticum.</title>
        <authorList>
            <person name="van de Vossenberg B.T.L.H."/>
            <person name="Warris S."/>
            <person name="Nguyen H.D.T."/>
            <person name="van Gent-Pelzer M.P.E."/>
            <person name="Joly D.L."/>
            <person name="van de Geest H.C."/>
            <person name="Bonants P.J.M."/>
            <person name="Smith D.S."/>
            <person name="Levesque C.A."/>
            <person name="van der Lee T.A.J."/>
        </authorList>
    </citation>
    <scope>NUCLEOTIDE SEQUENCE [LARGE SCALE GENOMIC DNA]</scope>
    <source>
        <strain evidence="2 3">CBS 809.83</strain>
    </source>
</reference>
<name>A0A507DZ18_9FUNG</name>
<dbReference type="EMBL" id="QEAQ01000060">
    <property type="protein sequence ID" value="TPX57023.1"/>
    <property type="molecule type" value="Genomic_DNA"/>
</dbReference>
<dbReference type="InterPro" id="IPR005062">
    <property type="entry name" value="SAC3/GANP/THP3_conserved"/>
</dbReference>
<dbReference type="PANTHER" id="PTHR39398">
    <property type="entry name" value="YALI0F14311P"/>
    <property type="match status" value="1"/>
</dbReference>
<dbReference type="Gene3D" id="1.25.40.990">
    <property type="match status" value="1"/>
</dbReference>
<dbReference type="Proteomes" id="UP000318582">
    <property type="component" value="Unassembled WGS sequence"/>
</dbReference>
<accession>A0A507DZ18</accession>